<evidence type="ECO:0000313" key="3">
    <source>
        <dbReference type="WBParaSite" id="MCOS_0000900901-mRNA-1"/>
    </source>
</evidence>
<evidence type="ECO:0000313" key="2">
    <source>
        <dbReference type="Proteomes" id="UP000267029"/>
    </source>
</evidence>
<dbReference type="EMBL" id="UXSR01005621">
    <property type="protein sequence ID" value="VDD83007.1"/>
    <property type="molecule type" value="Genomic_DNA"/>
</dbReference>
<keyword evidence="2" id="KW-1185">Reference proteome</keyword>
<gene>
    <name evidence="1" type="ORF">MCOS_LOCUS9010</name>
</gene>
<dbReference type="AlphaFoldDB" id="A0A0R3UMM7"/>
<reference evidence="3" key="1">
    <citation type="submission" date="2017-02" db="UniProtKB">
        <authorList>
            <consortium name="WormBaseParasite"/>
        </authorList>
    </citation>
    <scope>IDENTIFICATION</scope>
</reference>
<accession>A0A0R3UMM7</accession>
<reference evidence="1 2" key="2">
    <citation type="submission" date="2018-10" db="EMBL/GenBank/DDBJ databases">
        <authorList>
            <consortium name="Pathogen Informatics"/>
        </authorList>
    </citation>
    <scope>NUCLEOTIDE SEQUENCE [LARGE SCALE GENOMIC DNA]</scope>
</reference>
<organism evidence="3">
    <name type="scientific">Mesocestoides corti</name>
    <name type="common">Flatworm</name>
    <dbReference type="NCBI Taxonomy" id="53468"/>
    <lineage>
        <taxon>Eukaryota</taxon>
        <taxon>Metazoa</taxon>
        <taxon>Spiralia</taxon>
        <taxon>Lophotrochozoa</taxon>
        <taxon>Platyhelminthes</taxon>
        <taxon>Cestoda</taxon>
        <taxon>Eucestoda</taxon>
        <taxon>Cyclophyllidea</taxon>
        <taxon>Mesocestoididae</taxon>
        <taxon>Mesocestoides</taxon>
    </lineage>
</organism>
<dbReference type="Proteomes" id="UP000267029">
    <property type="component" value="Unassembled WGS sequence"/>
</dbReference>
<dbReference type="WBParaSite" id="MCOS_0000900901-mRNA-1">
    <property type="protein sequence ID" value="MCOS_0000900901-mRNA-1"/>
    <property type="gene ID" value="MCOS_0000900901"/>
</dbReference>
<name>A0A0R3UMM7_MESCO</name>
<sequence>MTTPTPIDVKQSLGDALFQSNDNDDVDELLLATARKDLEVEDAVASTTVLQSLSVTRTVPSSQRPAVVKQSSIDGLFKTNNFDVDDIHLASTFITSK</sequence>
<protein>
    <submittedName>
        <fullName evidence="1 3">Uncharacterized protein</fullName>
    </submittedName>
</protein>
<proteinExistence type="predicted"/>
<evidence type="ECO:0000313" key="1">
    <source>
        <dbReference type="EMBL" id="VDD83007.1"/>
    </source>
</evidence>